<name>W7QQ70_9ALTE</name>
<organism evidence="1 2">
    <name type="scientific">Catenovulum agarivorans DS-2</name>
    <dbReference type="NCBI Taxonomy" id="1328313"/>
    <lineage>
        <taxon>Bacteria</taxon>
        <taxon>Pseudomonadati</taxon>
        <taxon>Pseudomonadota</taxon>
        <taxon>Gammaproteobacteria</taxon>
        <taxon>Alteromonadales</taxon>
        <taxon>Alteromonadaceae</taxon>
        <taxon>Catenovulum</taxon>
    </lineage>
</organism>
<sequence length="65" mass="7218">MFLKQHILFNEFSDGSGVVLFNPTNGAVIGIRYSIEQLVPQNKDVPESLINDLIKQGFLQAVKVS</sequence>
<dbReference type="Proteomes" id="UP000019276">
    <property type="component" value="Unassembled WGS sequence"/>
</dbReference>
<evidence type="ECO:0000313" key="2">
    <source>
        <dbReference type="Proteomes" id="UP000019276"/>
    </source>
</evidence>
<keyword evidence="2" id="KW-1185">Reference proteome</keyword>
<gene>
    <name evidence="1" type="ORF">DS2_04675</name>
</gene>
<dbReference type="STRING" id="1328313.DS2_04675"/>
<accession>W7QQ70</accession>
<proteinExistence type="predicted"/>
<dbReference type="OrthoDB" id="5701613at2"/>
<comment type="caution">
    <text evidence="1">The sequence shown here is derived from an EMBL/GenBank/DDBJ whole genome shotgun (WGS) entry which is preliminary data.</text>
</comment>
<dbReference type="AlphaFoldDB" id="W7QQ70"/>
<dbReference type="RefSeq" id="WP_035013502.1">
    <property type="nucleotide sequence ID" value="NZ_ARZY01000006.1"/>
</dbReference>
<evidence type="ECO:0000313" key="1">
    <source>
        <dbReference type="EMBL" id="EWH11122.1"/>
    </source>
</evidence>
<dbReference type="EMBL" id="ARZY01000006">
    <property type="protein sequence ID" value="EWH11122.1"/>
    <property type="molecule type" value="Genomic_DNA"/>
</dbReference>
<protein>
    <submittedName>
        <fullName evidence="1">Uncharacterized protein</fullName>
    </submittedName>
</protein>
<reference evidence="1 2" key="1">
    <citation type="journal article" date="2014" name="Genome Announc.">
        <title>Draft Genome Sequence of the Agar-Degrading Bacterium Catenovulum sp. Strain DS-2, Isolated from Intestines of Haliotis diversicolor.</title>
        <authorList>
            <person name="Shan D."/>
            <person name="Li X."/>
            <person name="Gu Z."/>
            <person name="Wei G."/>
            <person name="Gao Z."/>
            <person name="Shao Z."/>
        </authorList>
    </citation>
    <scope>NUCLEOTIDE SEQUENCE [LARGE SCALE GENOMIC DNA]</scope>
    <source>
        <strain evidence="1 2">DS-2</strain>
    </source>
</reference>